<accession>A0A6V8KJZ2</accession>
<dbReference type="PANTHER" id="PTHR46796">
    <property type="entry name" value="HTH-TYPE TRANSCRIPTIONAL ACTIVATOR RHAS-RELATED"/>
    <property type="match status" value="1"/>
</dbReference>
<dbReference type="EMBL" id="BLPF01000002">
    <property type="protein sequence ID" value="GFJ82731.1"/>
    <property type="molecule type" value="Genomic_DNA"/>
</dbReference>
<reference evidence="5 6" key="2">
    <citation type="submission" date="2020-03" db="EMBL/GenBank/DDBJ databases">
        <authorList>
            <person name="Ichikawa N."/>
            <person name="Kimura A."/>
            <person name="Kitahashi Y."/>
            <person name="Uohara A."/>
        </authorList>
    </citation>
    <scope>NUCLEOTIDE SEQUENCE [LARGE SCALE GENOMIC DNA]</scope>
    <source>
        <strain evidence="5 6">NBRC 108639</strain>
    </source>
</reference>
<dbReference type="InterPro" id="IPR037923">
    <property type="entry name" value="HTH-like"/>
</dbReference>
<gene>
    <name evidence="5" type="ORF">Phou_069110</name>
</gene>
<evidence type="ECO:0000256" key="1">
    <source>
        <dbReference type="ARBA" id="ARBA00023015"/>
    </source>
</evidence>
<dbReference type="PROSITE" id="PS01124">
    <property type="entry name" value="HTH_ARAC_FAMILY_2"/>
    <property type="match status" value="1"/>
</dbReference>
<feature type="domain" description="HTH araC/xylS-type" evidence="4">
    <location>
        <begin position="160"/>
        <end position="258"/>
    </location>
</feature>
<sequence length="284" mass="31038">MRVRNGPAVAHYPPGATLGPRVLPCFEFVWMLDGQATWHHSGRAPGATPATVPLRPGLLLLSRPDLRESYTWDPERPCAHGYVSFYADGAGDHRDWPTTREQSEPLAALCRYLLWLSSAGSPGAAERTADVLSWLLDVFVRGPLGADAEELPEHVRRLGDHLHAAWRAGPARPMSLSELAAAAQVSPGHLARLFRQRFGTGPVAAVELIRLARAATLLQRSSLTVGAVAEVCGFANPFHLSRRFRVTYGLPPRAYRAAPHLDPLEPVRRAGLLPLARQLLADYP</sequence>
<reference evidence="5 6" key="1">
    <citation type="submission" date="2020-03" db="EMBL/GenBank/DDBJ databases">
        <title>Whole genome shotgun sequence of Phytohabitans houttuyneae NBRC 108639.</title>
        <authorList>
            <person name="Komaki H."/>
            <person name="Tamura T."/>
        </authorList>
    </citation>
    <scope>NUCLEOTIDE SEQUENCE [LARGE SCALE GENOMIC DNA]</scope>
    <source>
        <strain evidence="5 6">NBRC 108639</strain>
    </source>
</reference>
<evidence type="ECO:0000313" key="5">
    <source>
        <dbReference type="EMBL" id="GFJ82731.1"/>
    </source>
</evidence>
<keyword evidence="2" id="KW-0238">DNA-binding</keyword>
<dbReference type="InterPro" id="IPR018060">
    <property type="entry name" value="HTH_AraC"/>
</dbReference>
<dbReference type="Gene3D" id="1.10.10.60">
    <property type="entry name" value="Homeodomain-like"/>
    <property type="match status" value="2"/>
</dbReference>
<dbReference type="SUPFAM" id="SSF51215">
    <property type="entry name" value="Regulatory protein AraC"/>
    <property type="match status" value="1"/>
</dbReference>
<proteinExistence type="predicted"/>
<dbReference type="InterPro" id="IPR050204">
    <property type="entry name" value="AraC_XylS_family_regulators"/>
</dbReference>
<dbReference type="SMART" id="SM00342">
    <property type="entry name" value="HTH_ARAC"/>
    <property type="match status" value="1"/>
</dbReference>
<name>A0A6V8KJZ2_9ACTN</name>
<keyword evidence="1" id="KW-0805">Transcription regulation</keyword>
<dbReference type="AlphaFoldDB" id="A0A6V8KJZ2"/>
<organism evidence="5 6">
    <name type="scientific">Phytohabitans houttuyneae</name>
    <dbReference type="NCBI Taxonomy" id="1076126"/>
    <lineage>
        <taxon>Bacteria</taxon>
        <taxon>Bacillati</taxon>
        <taxon>Actinomycetota</taxon>
        <taxon>Actinomycetes</taxon>
        <taxon>Micromonosporales</taxon>
        <taxon>Micromonosporaceae</taxon>
    </lineage>
</organism>
<evidence type="ECO:0000256" key="3">
    <source>
        <dbReference type="ARBA" id="ARBA00023163"/>
    </source>
</evidence>
<comment type="caution">
    <text evidence="5">The sequence shown here is derived from an EMBL/GenBank/DDBJ whole genome shotgun (WGS) entry which is preliminary data.</text>
</comment>
<keyword evidence="6" id="KW-1185">Reference proteome</keyword>
<protein>
    <recommendedName>
        <fullName evidence="4">HTH araC/xylS-type domain-containing protein</fullName>
    </recommendedName>
</protein>
<dbReference type="Pfam" id="PF12833">
    <property type="entry name" value="HTH_18"/>
    <property type="match status" value="1"/>
</dbReference>
<dbReference type="GO" id="GO:0043565">
    <property type="term" value="F:sequence-specific DNA binding"/>
    <property type="evidence" value="ECO:0007669"/>
    <property type="project" value="InterPro"/>
</dbReference>
<evidence type="ECO:0000259" key="4">
    <source>
        <dbReference type="PROSITE" id="PS01124"/>
    </source>
</evidence>
<evidence type="ECO:0000313" key="6">
    <source>
        <dbReference type="Proteomes" id="UP000482800"/>
    </source>
</evidence>
<dbReference type="Proteomes" id="UP000482800">
    <property type="component" value="Unassembled WGS sequence"/>
</dbReference>
<dbReference type="GO" id="GO:0003700">
    <property type="term" value="F:DNA-binding transcription factor activity"/>
    <property type="evidence" value="ECO:0007669"/>
    <property type="project" value="InterPro"/>
</dbReference>
<dbReference type="InterPro" id="IPR009057">
    <property type="entry name" value="Homeodomain-like_sf"/>
</dbReference>
<dbReference type="SUPFAM" id="SSF46689">
    <property type="entry name" value="Homeodomain-like"/>
    <property type="match status" value="1"/>
</dbReference>
<keyword evidence="3" id="KW-0804">Transcription</keyword>
<evidence type="ECO:0000256" key="2">
    <source>
        <dbReference type="ARBA" id="ARBA00023125"/>
    </source>
</evidence>